<protein>
    <submittedName>
        <fullName evidence="2">Uncharacterized protein</fullName>
    </submittedName>
</protein>
<feature type="compositionally biased region" description="Polar residues" evidence="1">
    <location>
        <begin position="686"/>
        <end position="708"/>
    </location>
</feature>
<evidence type="ECO:0000313" key="2">
    <source>
        <dbReference type="EMBL" id="DAE10190.1"/>
    </source>
</evidence>
<sequence>MANNSFFQVAVERANKKPPTTAERLTKAYNDNTQRGSTPAVETPVLDSAVKPSSGQAFSPASSLEEFMGILPTPGVKNDGLDGTPYADVVRSEWKRMGVDNARDYAEIRKDYAYRGLRSGVVGGARDTVNYMGNTVQQGNQRFQLESAVENAVAQAMASGNTGGKTYEELYSQYLKELQGKFKEEPLRKTVDWGEAYDQESERIAQELGVNEEARKDYQFNQAIGRMAPAIAVSATGNLAGGGMTLLGAGEAAKYAYTIGRVLSSAATFTSAAGGAYEDAKAHGIDDDQAMTYAAAVGAIELATEAFSSGLGKVGGRKIGTGGVTDDFVEALAKRASSDPNVQNAIIYAGGVVGEGFEEWLSEWGDYAANRLLVGYDDRTVKDVWGDSKESFMQGAMMSSLLNITQLMQRGVPPKEAIRQGVDETAAEAGISPAEQVSPAAQTMARAATQGSVQETAPAQTDISPAARTMADVLTGKQNQNTGSSEPVNAGRVTTIRNPYQGNVPTQEYTAPPSPITITAEASAAAQQAYSNAVAESSASNTPLRTVLSKLYSKFKGPKGVAVNGMQFDGRQYTVDVPNSVPAKLASQGQTAEAFVLLDNLNDIISSGEYVGSGTALQPDGSGKKQIIRYDYFETPIDMNGEKIVRWDVEVVPGSNNYKTHRLVNIEIDPIAGTDRPAQFGRDLPTTGSNRANAENSGASRSFNVPQGTLNVNPEGVETRLSQTAETVRDAAVTPDAVKQSINENIENGGYRYIPESNADAVASARAGIKESGYDSVLRSWTADVARGKTSNDLFATGAVLYNEAIQSGNTKLALDILTDYQLLGTNTAQGLQAASIIKNLTPDGQLYIMQKDVKKLNDSLSETAKRKAAPKTKDADVTAAVSEARSAAARKTAEKIAVDERNAGKTSYGKIVKGGMAELGHTFREIASQPNATKEQIRQDLADQLAIRYAVSPETAKQISDTVMAEYDTQLRDAMTAEVKKRFAPKDVKKTGEKAVIDKIIEAVNLGAFDTEYASAAAEKLFGNGTVRIDPELADAFINAKDAAARDAAVTAIQQDIASQLPASFAEKWRALRYLNMLGNVKTQARNLLGNTAMMGLTGAKNTMLTGVEYLANKLSGGKYERNTAFGVRDYMDAAKKYYKTVDDFVNGDSKYMESNMNDSFSRGVQDARKIFGFKPLEAYRKATQWAMTQGDVLFIRPQFARSLSGYLKARGMDANTFTQIVNGDIQATTEQQNLIHNATEYAAREAQEATFHDSNEISKAVSKVGKGWPAPVRAIIEGIFPFRKTPANVLVRAEEYSPLGVVNTAVNAYQAAKGLKGKTAADVINSFSKTATGTSLFALGALLAKAGLARGKEDDEEQAAFDKMQGKQDFSVVLPDGSSYTIDWLSPASVPFFMGAAFSDALSDGEITIGEFLKALNTLTEPMIEMSMLQGVNDALDQIRYADNALVNFAMNQMVNYVSQAIGNSLYGQIERITEKNRETTYTASDTAEGRTWERTLGKVLNKIPGLEYNQVEYVDAWGRTQSSGSAAERAFSNLLSPGYIGKNRSTEVDNELQRLYDAGQTNVFPSRISMTQTVNVYRNDGRKTEERRLTKDEYVQYQKVMGQTSLELVKDLMKSPVYQGMSDEAKASAISEIYGYAKRMAAMAVEPSAKYGEKTDVSKLSNPAAYYAANASFNTASRDSESRSYGELDSLTASFSRLPPDVRDAVTEGNAGLSRLLDARENGYNARQYYNVYDTVKALTPADGYANVATWQKIDAVCSMNTPNTEKDYFVMNYFEGSTKDKYTAAREAGYSPYSVAVAYREYTLSKGVDLDGDGKSDRRKAFIAAMMEQGASRKSAEWLYKLFASNK</sequence>
<name>A0A8S5PT05_9CAUD</name>
<reference evidence="2" key="1">
    <citation type="journal article" date="2021" name="Proc. Natl. Acad. Sci. U.S.A.">
        <title>A Catalog of Tens of Thousands of Viruses from Human Metagenomes Reveals Hidden Associations with Chronic Diseases.</title>
        <authorList>
            <person name="Tisza M.J."/>
            <person name="Buck C.B."/>
        </authorList>
    </citation>
    <scope>NUCLEOTIDE SEQUENCE</scope>
    <source>
        <strain evidence="2">CtzS633</strain>
    </source>
</reference>
<proteinExistence type="predicted"/>
<organism evidence="2">
    <name type="scientific">Myoviridae sp. ctzS633</name>
    <dbReference type="NCBI Taxonomy" id="2825212"/>
    <lineage>
        <taxon>Viruses</taxon>
        <taxon>Duplodnaviria</taxon>
        <taxon>Heunggongvirae</taxon>
        <taxon>Uroviricota</taxon>
        <taxon>Caudoviricetes</taxon>
    </lineage>
</organism>
<dbReference type="EMBL" id="BK015505">
    <property type="protein sequence ID" value="DAE10190.1"/>
    <property type="molecule type" value="Genomic_DNA"/>
</dbReference>
<feature type="region of interest" description="Disordered" evidence="1">
    <location>
        <begin position="674"/>
        <end position="708"/>
    </location>
</feature>
<accession>A0A8S5PT05</accession>
<evidence type="ECO:0000256" key="1">
    <source>
        <dbReference type="SAM" id="MobiDB-lite"/>
    </source>
</evidence>